<dbReference type="RefSeq" id="WP_122105445.1">
    <property type="nucleotide sequence ID" value="NZ_JBHSKV010000008.1"/>
</dbReference>
<organism evidence="1 2">
    <name type="scientific">Halorubrum glutamatedens</name>
    <dbReference type="NCBI Taxonomy" id="2707018"/>
    <lineage>
        <taxon>Archaea</taxon>
        <taxon>Methanobacteriati</taxon>
        <taxon>Methanobacteriota</taxon>
        <taxon>Stenosarchaea group</taxon>
        <taxon>Halobacteria</taxon>
        <taxon>Halobacteriales</taxon>
        <taxon>Haloferacaceae</taxon>
        <taxon>Halorubrum</taxon>
    </lineage>
</organism>
<dbReference type="Gene3D" id="2.30.110.10">
    <property type="entry name" value="Electron Transport, Fmn-binding Protein, Chain A"/>
    <property type="match status" value="1"/>
</dbReference>
<proteinExistence type="predicted"/>
<sequence>MTTKREAEMSASAIDAFLARHETGVLSLARDDAPYAIPISYGYDEDTREAFLRLVSTVDSEKREFLGSDPDARLVVYEEDGEDYASVVAVGTLERVDPAELTPERIAQYGETRRPLFEIWADGKPDLDIQLYRLAPDRLTGRTVTVDRDEGE</sequence>
<gene>
    <name evidence="1" type="ORF">ACFPJA_06410</name>
</gene>
<dbReference type="InterPro" id="IPR012349">
    <property type="entry name" value="Split_barrel_FMN-bd"/>
</dbReference>
<dbReference type="EMBL" id="JBHSKV010000008">
    <property type="protein sequence ID" value="MFC5134350.1"/>
    <property type="molecule type" value="Genomic_DNA"/>
</dbReference>
<comment type="caution">
    <text evidence="1">The sequence shown here is derived from an EMBL/GenBank/DDBJ whole genome shotgun (WGS) entry which is preliminary data.</text>
</comment>
<dbReference type="Pfam" id="PF12900">
    <property type="entry name" value="Pyridox_ox_2"/>
    <property type="match status" value="1"/>
</dbReference>
<dbReference type="InterPro" id="IPR024747">
    <property type="entry name" value="Pyridox_Oxase-rel"/>
</dbReference>
<accession>A0ABD5QQ99</accession>
<dbReference type="SUPFAM" id="SSF50475">
    <property type="entry name" value="FMN-binding split barrel"/>
    <property type="match status" value="1"/>
</dbReference>
<reference evidence="1 2" key="1">
    <citation type="journal article" date="2019" name="Int. J. Syst. Evol. Microbiol.">
        <title>The Global Catalogue of Microorganisms (GCM) 10K type strain sequencing project: providing services to taxonomists for standard genome sequencing and annotation.</title>
        <authorList>
            <consortium name="The Broad Institute Genomics Platform"/>
            <consortium name="The Broad Institute Genome Sequencing Center for Infectious Disease"/>
            <person name="Wu L."/>
            <person name="Ma J."/>
        </authorList>
    </citation>
    <scope>NUCLEOTIDE SEQUENCE [LARGE SCALE GENOMIC DNA]</scope>
    <source>
        <strain evidence="1 2">CGMCC 1.16026</strain>
    </source>
</reference>
<dbReference type="Proteomes" id="UP001596145">
    <property type="component" value="Unassembled WGS sequence"/>
</dbReference>
<dbReference type="AlphaFoldDB" id="A0ABD5QQ99"/>
<name>A0ABD5QQ99_9EURY</name>
<keyword evidence="2" id="KW-1185">Reference proteome</keyword>
<evidence type="ECO:0000313" key="2">
    <source>
        <dbReference type="Proteomes" id="UP001596145"/>
    </source>
</evidence>
<evidence type="ECO:0000313" key="1">
    <source>
        <dbReference type="EMBL" id="MFC5134350.1"/>
    </source>
</evidence>
<protein>
    <submittedName>
        <fullName evidence="1">Pyridoxamine 5'-phosphate oxidase family protein</fullName>
    </submittedName>
</protein>